<dbReference type="EMBL" id="FNAI01000013">
    <property type="protein sequence ID" value="SDF14966.1"/>
    <property type="molecule type" value="Genomic_DNA"/>
</dbReference>
<gene>
    <name evidence="3" type="ORF">SAMN05216464_113124</name>
</gene>
<feature type="transmembrane region" description="Helical" evidence="1">
    <location>
        <begin position="21"/>
        <end position="42"/>
    </location>
</feature>
<dbReference type="AlphaFoldDB" id="A0A1G7IQX3"/>
<organism evidence="3 4">
    <name type="scientific">Mucilaginibacter pineti</name>
    <dbReference type="NCBI Taxonomy" id="1391627"/>
    <lineage>
        <taxon>Bacteria</taxon>
        <taxon>Pseudomonadati</taxon>
        <taxon>Bacteroidota</taxon>
        <taxon>Sphingobacteriia</taxon>
        <taxon>Sphingobacteriales</taxon>
        <taxon>Sphingobacteriaceae</taxon>
        <taxon>Mucilaginibacter</taxon>
    </lineage>
</organism>
<dbReference type="STRING" id="1391627.SAMN05216464_113124"/>
<evidence type="ECO:0000313" key="3">
    <source>
        <dbReference type="EMBL" id="SDF14966.1"/>
    </source>
</evidence>
<keyword evidence="1" id="KW-0812">Transmembrane</keyword>
<keyword evidence="3" id="KW-0418">Kinase</keyword>
<feature type="domain" description="Histidine kinase/HSP90-like ATPase" evidence="2">
    <location>
        <begin position="196"/>
        <end position="302"/>
    </location>
</feature>
<proteinExistence type="predicted"/>
<protein>
    <submittedName>
        <fullName evidence="3">Signal transduction histidine kinase</fullName>
    </submittedName>
</protein>
<accession>A0A1G7IQX3</accession>
<dbReference type="InterPro" id="IPR036890">
    <property type="entry name" value="HATPase_C_sf"/>
</dbReference>
<keyword evidence="3" id="KW-0808">Transferase</keyword>
<evidence type="ECO:0000259" key="2">
    <source>
        <dbReference type="Pfam" id="PF02518"/>
    </source>
</evidence>
<keyword evidence="1" id="KW-1133">Transmembrane helix</keyword>
<evidence type="ECO:0000256" key="1">
    <source>
        <dbReference type="SAM" id="Phobius"/>
    </source>
</evidence>
<name>A0A1G7IQX3_9SPHI</name>
<reference evidence="3 4" key="1">
    <citation type="submission" date="2016-10" db="EMBL/GenBank/DDBJ databases">
        <authorList>
            <person name="de Groot N.N."/>
        </authorList>
    </citation>
    <scope>NUCLEOTIDE SEQUENCE [LARGE SCALE GENOMIC DNA]</scope>
    <source>
        <strain evidence="3 4">47C3B</strain>
    </source>
</reference>
<dbReference type="Proteomes" id="UP000199072">
    <property type="component" value="Unassembled WGS sequence"/>
</dbReference>
<dbReference type="InterPro" id="IPR003594">
    <property type="entry name" value="HATPase_dom"/>
</dbReference>
<dbReference type="Pfam" id="PF02518">
    <property type="entry name" value="HATPase_c"/>
    <property type="match status" value="1"/>
</dbReference>
<sequence length="315" mass="36114">MPVNSRPSMIAKFFRRIKYFLKNYSLLCVASLIVLYLMIILLEQHLKIAATLALLLLVLNSYIFTYKASAKSNERYFGQIKIFTSMAINMFRQELRANLSSIAQLRRHLSSEGIDEKQPGIIAKSLDLITDQALAILDNPQVFDWYLTRQKAKKNIMPIDSASWITEMKILTCCYIHSRKINLITEVHQNVGKFEGDLVRINQIVFNLILGAVRFANPGSDIKLLVERVLYDIQFEVSFTSNQLLPENPESMFEYQLKDFDKINGDNFGLSTARSLAKFLNGKAGIICEGKKSRLILTLPLERRTDDFTVNWSEN</sequence>
<keyword evidence="4" id="KW-1185">Reference proteome</keyword>
<keyword evidence="1" id="KW-0472">Membrane</keyword>
<feature type="transmembrane region" description="Helical" evidence="1">
    <location>
        <begin position="48"/>
        <end position="66"/>
    </location>
</feature>
<evidence type="ECO:0000313" key="4">
    <source>
        <dbReference type="Proteomes" id="UP000199072"/>
    </source>
</evidence>
<dbReference type="SUPFAM" id="SSF55874">
    <property type="entry name" value="ATPase domain of HSP90 chaperone/DNA topoisomerase II/histidine kinase"/>
    <property type="match status" value="1"/>
</dbReference>
<dbReference type="Gene3D" id="3.30.565.10">
    <property type="entry name" value="Histidine kinase-like ATPase, C-terminal domain"/>
    <property type="match status" value="1"/>
</dbReference>
<dbReference type="GO" id="GO:0016301">
    <property type="term" value="F:kinase activity"/>
    <property type="evidence" value="ECO:0007669"/>
    <property type="project" value="UniProtKB-KW"/>
</dbReference>